<accession>A0A0S6W5X1</accession>
<protein>
    <recommendedName>
        <fullName evidence="1">PLD phosphodiesterase domain-containing protein</fullName>
    </recommendedName>
</protein>
<feature type="domain" description="PLD phosphodiesterase" evidence="1">
    <location>
        <begin position="383"/>
        <end position="414"/>
    </location>
</feature>
<dbReference type="Gene3D" id="3.30.870.10">
    <property type="entry name" value="Endonuclease Chain A"/>
    <property type="match status" value="2"/>
</dbReference>
<evidence type="ECO:0000313" key="2">
    <source>
        <dbReference type="EMBL" id="GAK53665.1"/>
    </source>
</evidence>
<gene>
    <name evidence="2" type="ORF">U14_04932</name>
</gene>
<name>A0A0S6W5X1_9BACT</name>
<organism evidence="2">
    <name type="scientific">Candidatus Moduliflexus flocculans</name>
    <dbReference type="NCBI Taxonomy" id="1499966"/>
    <lineage>
        <taxon>Bacteria</taxon>
        <taxon>Candidatus Moduliflexota</taxon>
        <taxon>Candidatus Moduliflexia</taxon>
        <taxon>Candidatus Moduliflexales</taxon>
        <taxon>Candidatus Moduliflexaceae</taxon>
    </lineage>
</organism>
<dbReference type="InterPro" id="IPR001736">
    <property type="entry name" value="PLipase_D/transphosphatidylase"/>
</dbReference>
<keyword evidence="3" id="KW-1185">Reference proteome</keyword>
<dbReference type="Proteomes" id="UP000030700">
    <property type="component" value="Unassembled WGS sequence"/>
</dbReference>
<dbReference type="HOGENOM" id="CLU_044580_0_0_0"/>
<dbReference type="CDD" id="cd09130">
    <property type="entry name" value="PLDc_unchar2_2"/>
    <property type="match status" value="1"/>
</dbReference>
<proteinExistence type="predicted"/>
<dbReference type="EMBL" id="DF820459">
    <property type="protein sequence ID" value="GAK53665.1"/>
    <property type="molecule type" value="Genomic_DNA"/>
</dbReference>
<dbReference type="Pfam" id="PF13091">
    <property type="entry name" value="PLDc_2"/>
    <property type="match status" value="1"/>
</dbReference>
<dbReference type="PANTHER" id="PTHR21248">
    <property type="entry name" value="CARDIOLIPIN SYNTHASE"/>
    <property type="match status" value="1"/>
</dbReference>
<dbReference type="SUPFAM" id="SSF56024">
    <property type="entry name" value="Phospholipase D/nuclease"/>
    <property type="match status" value="2"/>
</dbReference>
<dbReference type="InterPro" id="IPR025202">
    <property type="entry name" value="PLD-like_dom"/>
</dbReference>
<evidence type="ECO:0000259" key="1">
    <source>
        <dbReference type="PROSITE" id="PS50035"/>
    </source>
</evidence>
<evidence type="ECO:0000313" key="3">
    <source>
        <dbReference type="Proteomes" id="UP000030700"/>
    </source>
</evidence>
<dbReference type="PANTHER" id="PTHR21248:SF22">
    <property type="entry name" value="PHOSPHOLIPASE D"/>
    <property type="match status" value="1"/>
</dbReference>
<dbReference type="AlphaFoldDB" id="A0A0S6W5X1"/>
<dbReference type="GO" id="GO:0030572">
    <property type="term" value="F:phosphatidyltransferase activity"/>
    <property type="evidence" value="ECO:0007669"/>
    <property type="project" value="UniProtKB-ARBA"/>
</dbReference>
<dbReference type="SMART" id="SM00155">
    <property type="entry name" value="PLDc"/>
    <property type="match status" value="2"/>
</dbReference>
<sequence length="484" mass="54732">MMLIAALCCFVLLIILGCYHAIFKKNPSGLSYTSAVYQVDAEDVCFLYDLTYQNAAGDIVAEQQIFDAVFERIAAARRYILLDMFLFNSTGHLPEKNVRDLAGQLTARLVERRRQQPEIAIDVITDPINSVYGGARSPEIEALRQAGVNVIYTNLMPLRDSNLLYSPVWRLLFQWFGNSPYYGMFPHPFSPNDASVTLRSYLMMFNFKANHRKVFIADNGEHMTTILTSANPHNGSSAHSNVALRIDGAFSQAVYAAESAVAVFSGGTLHRPPAFDGHQPEDADKAVTVQLLTEHAIKRDLLALFEGAAQDDRLLIGMFYLTDRQVMASLFRAARRGVDIRIILDPSNDAFGRQKYGIPNQPAARELVVKSNEKIRIRWYATHGEQYHAKFILLEMQRGIAHLLVGSANLTRRHLENYNLEMNAHVTTARADSPVIREARRYFERLWMNEGGNLYTLDYMQHQNTSRLKTALYKFAEFSGISTF</sequence>
<dbReference type="GO" id="GO:0032049">
    <property type="term" value="P:cardiolipin biosynthetic process"/>
    <property type="evidence" value="ECO:0007669"/>
    <property type="project" value="UniProtKB-ARBA"/>
</dbReference>
<reference evidence="2" key="1">
    <citation type="journal article" date="2015" name="PeerJ">
        <title>First genomic representation of candidate bacterial phylum KSB3 points to enhanced environmental sensing as a trigger of wastewater bulking.</title>
        <authorList>
            <person name="Sekiguchi Y."/>
            <person name="Ohashi A."/>
            <person name="Parks D.H."/>
            <person name="Yamauchi T."/>
            <person name="Tyson G.W."/>
            <person name="Hugenholtz P."/>
        </authorList>
    </citation>
    <scope>NUCLEOTIDE SEQUENCE [LARGE SCALE GENOMIC DNA]</scope>
</reference>
<dbReference type="PROSITE" id="PS50035">
    <property type="entry name" value="PLD"/>
    <property type="match status" value="1"/>
</dbReference>
<dbReference type="STRING" id="1499966.U14_04932"/>